<gene>
    <name evidence="6" type="ORF">SYNPS1DRAFT_27949</name>
</gene>
<dbReference type="Gene3D" id="4.10.95.10">
    <property type="entry name" value="Cytochrome c oxidase, subunit VIa"/>
    <property type="match status" value="1"/>
</dbReference>
<dbReference type="EMBL" id="KZ989446">
    <property type="protein sequence ID" value="RKP26353.1"/>
    <property type="molecule type" value="Genomic_DNA"/>
</dbReference>
<organism evidence="6 7">
    <name type="scientific">Syncephalis pseudoplumigaleata</name>
    <dbReference type="NCBI Taxonomy" id="1712513"/>
    <lineage>
        <taxon>Eukaryota</taxon>
        <taxon>Fungi</taxon>
        <taxon>Fungi incertae sedis</taxon>
        <taxon>Zoopagomycota</taxon>
        <taxon>Zoopagomycotina</taxon>
        <taxon>Zoopagomycetes</taxon>
        <taxon>Zoopagales</taxon>
        <taxon>Piptocephalidaceae</taxon>
        <taxon>Syncephalis</taxon>
    </lineage>
</organism>
<reference evidence="7" key="1">
    <citation type="journal article" date="2018" name="Nat. Microbiol.">
        <title>Leveraging single-cell genomics to expand the fungal tree of life.</title>
        <authorList>
            <person name="Ahrendt S.R."/>
            <person name="Quandt C.A."/>
            <person name="Ciobanu D."/>
            <person name="Clum A."/>
            <person name="Salamov A."/>
            <person name="Andreopoulos B."/>
            <person name="Cheng J.F."/>
            <person name="Woyke T."/>
            <person name="Pelin A."/>
            <person name="Henrissat B."/>
            <person name="Reynolds N.K."/>
            <person name="Benny G.L."/>
            <person name="Smith M.E."/>
            <person name="James T.Y."/>
            <person name="Grigoriev I.V."/>
        </authorList>
    </citation>
    <scope>NUCLEOTIDE SEQUENCE [LARGE SCALE GENOMIC DNA]</scope>
    <source>
        <strain evidence="7">Benny S71-1</strain>
    </source>
</reference>
<comment type="subcellular location">
    <subcellularLocation>
        <location evidence="1">Mitochondrion inner membrane</location>
    </subcellularLocation>
</comment>
<evidence type="ECO:0000256" key="2">
    <source>
        <dbReference type="ARBA" id="ARBA00022792"/>
    </source>
</evidence>
<dbReference type="InterPro" id="IPR001349">
    <property type="entry name" value="Cyt_c_oxidase_su6a"/>
</dbReference>
<keyword evidence="5" id="KW-0472">Membrane</keyword>
<evidence type="ECO:0000313" key="7">
    <source>
        <dbReference type="Proteomes" id="UP000278143"/>
    </source>
</evidence>
<keyword evidence="2" id="KW-0999">Mitochondrion inner membrane</keyword>
<evidence type="ECO:0000256" key="4">
    <source>
        <dbReference type="ARBA" id="ARBA00023128"/>
    </source>
</evidence>
<dbReference type="GO" id="GO:0005743">
    <property type="term" value="C:mitochondrial inner membrane"/>
    <property type="evidence" value="ECO:0007669"/>
    <property type="project" value="UniProtKB-SubCell"/>
</dbReference>
<dbReference type="Proteomes" id="UP000278143">
    <property type="component" value="Unassembled WGS sequence"/>
</dbReference>
<dbReference type="Pfam" id="PF02046">
    <property type="entry name" value="COX6A"/>
    <property type="match status" value="1"/>
</dbReference>
<dbReference type="InterPro" id="IPR036418">
    <property type="entry name" value="Cyt_c_oxidase_su6a_sf"/>
</dbReference>
<evidence type="ECO:0000256" key="3">
    <source>
        <dbReference type="ARBA" id="ARBA00022946"/>
    </source>
</evidence>
<keyword evidence="3" id="KW-0809">Transit peptide</keyword>
<dbReference type="OrthoDB" id="5947505at2759"/>
<keyword evidence="7" id="KW-1185">Reference proteome</keyword>
<evidence type="ECO:0000313" key="6">
    <source>
        <dbReference type="EMBL" id="RKP26353.1"/>
    </source>
</evidence>
<protein>
    <submittedName>
        <fullName evidence="6">Cytochrome c oxidase, subunit VIa</fullName>
    </submittedName>
</protein>
<dbReference type="AlphaFoldDB" id="A0A4P9Z1J1"/>
<evidence type="ECO:0000256" key="1">
    <source>
        <dbReference type="ARBA" id="ARBA00004273"/>
    </source>
</evidence>
<keyword evidence="4" id="KW-0496">Mitochondrion</keyword>
<evidence type="ECO:0000256" key="5">
    <source>
        <dbReference type="ARBA" id="ARBA00023136"/>
    </source>
</evidence>
<accession>A0A4P9Z1J1</accession>
<name>A0A4P9Z1J1_9FUNG</name>
<sequence length="111" mass="12926">MTFAALRHLGRQNTARRLYSTASVQGYAAQREAVREHAQQSSQLWFKASIAAIPILMLASYNAYRLLKEHEEHMAHHAGETHIKYPYMMIRNKASERTLFYNPKVNDLYDE</sequence>
<proteinExistence type="predicted"/>
<dbReference type="SUPFAM" id="SSF81411">
    <property type="entry name" value="Mitochondrial cytochrome c oxidase subunit VIa"/>
    <property type="match status" value="1"/>
</dbReference>